<name>A0A6A6REQ3_9PEZI</name>
<keyword evidence="8" id="KW-1185">Reference proteome</keyword>
<dbReference type="GO" id="GO:0004029">
    <property type="term" value="F:aldehyde dehydrogenase (NAD+) activity"/>
    <property type="evidence" value="ECO:0007669"/>
    <property type="project" value="TreeGrafter"/>
</dbReference>
<gene>
    <name evidence="7" type="ORF">BU16DRAFT_448710</name>
</gene>
<reference evidence="7" key="1">
    <citation type="journal article" date="2020" name="Stud. Mycol.">
        <title>101 Dothideomycetes genomes: a test case for predicting lifestyles and emergence of pathogens.</title>
        <authorList>
            <person name="Haridas S."/>
            <person name="Albert R."/>
            <person name="Binder M."/>
            <person name="Bloem J."/>
            <person name="Labutti K."/>
            <person name="Salamov A."/>
            <person name="Andreopoulos B."/>
            <person name="Baker S."/>
            <person name="Barry K."/>
            <person name="Bills G."/>
            <person name="Bluhm B."/>
            <person name="Cannon C."/>
            <person name="Castanera R."/>
            <person name="Culley D."/>
            <person name="Daum C."/>
            <person name="Ezra D."/>
            <person name="Gonzalez J."/>
            <person name="Henrissat B."/>
            <person name="Kuo A."/>
            <person name="Liang C."/>
            <person name="Lipzen A."/>
            <person name="Lutzoni F."/>
            <person name="Magnuson J."/>
            <person name="Mondo S."/>
            <person name="Nolan M."/>
            <person name="Ohm R."/>
            <person name="Pangilinan J."/>
            <person name="Park H.-J."/>
            <person name="Ramirez L."/>
            <person name="Alfaro M."/>
            <person name="Sun H."/>
            <person name="Tritt A."/>
            <person name="Yoshinaga Y."/>
            <person name="Zwiers L.-H."/>
            <person name="Turgeon B."/>
            <person name="Goodwin S."/>
            <person name="Spatafora J."/>
            <person name="Crous P."/>
            <person name="Grigoriev I."/>
        </authorList>
    </citation>
    <scope>NUCLEOTIDE SEQUENCE</scope>
    <source>
        <strain evidence="7">CBS 269.34</strain>
    </source>
</reference>
<evidence type="ECO:0000256" key="3">
    <source>
        <dbReference type="ARBA" id="ARBA00023002"/>
    </source>
</evidence>
<dbReference type="PANTHER" id="PTHR43570">
    <property type="entry name" value="ALDEHYDE DEHYDROGENASE"/>
    <property type="match status" value="1"/>
</dbReference>
<comment type="similarity">
    <text evidence="1 4">Belongs to the aldehyde dehydrogenase family.</text>
</comment>
<evidence type="ECO:0000313" key="7">
    <source>
        <dbReference type="EMBL" id="KAF2501937.1"/>
    </source>
</evidence>
<protein>
    <recommendedName>
        <fullName evidence="4">Aldehyde dehydrogenase</fullName>
    </recommendedName>
</protein>
<dbReference type="PIRSF" id="PIRSF036492">
    <property type="entry name" value="ALDH"/>
    <property type="match status" value="1"/>
</dbReference>
<dbReference type="Gene3D" id="3.40.605.10">
    <property type="entry name" value="Aldehyde Dehydrogenase, Chain A, domain 1"/>
    <property type="match status" value="1"/>
</dbReference>
<accession>A0A6A6REQ3</accession>
<feature type="domain" description="Aldehyde dehydrogenase" evidence="6">
    <location>
        <begin position="4"/>
        <end position="432"/>
    </location>
</feature>
<evidence type="ECO:0000256" key="2">
    <source>
        <dbReference type="ARBA" id="ARBA00022746"/>
    </source>
</evidence>
<dbReference type="GO" id="GO:0006081">
    <property type="term" value="P:aldehyde metabolic process"/>
    <property type="evidence" value="ECO:0007669"/>
    <property type="project" value="InterPro"/>
</dbReference>
<dbReference type="PANTHER" id="PTHR43570:SF16">
    <property type="entry name" value="ALDEHYDE DEHYDROGENASE TYPE III, ISOFORM Q"/>
    <property type="match status" value="1"/>
</dbReference>
<dbReference type="InterPro" id="IPR015590">
    <property type="entry name" value="Aldehyde_DH_dom"/>
</dbReference>
<dbReference type="InterPro" id="IPR016162">
    <property type="entry name" value="Ald_DH_N"/>
</dbReference>
<dbReference type="OrthoDB" id="440325at2759"/>
<evidence type="ECO:0000256" key="5">
    <source>
        <dbReference type="PIRSR" id="PIRSR036492-1"/>
    </source>
</evidence>
<dbReference type="Gene3D" id="3.40.309.10">
    <property type="entry name" value="Aldehyde Dehydrogenase, Chain A, domain 2"/>
    <property type="match status" value="1"/>
</dbReference>
<dbReference type="FunFam" id="3.40.605.10:FF:000004">
    <property type="entry name" value="Aldehyde dehydrogenase"/>
    <property type="match status" value="1"/>
</dbReference>
<evidence type="ECO:0000313" key="8">
    <source>
        <dbReference type="Proteomes" id="UP000799750"/>
    </source>
</evidence>
<evidence type="ECO:0000256" key="1">
    <source>
        <dbReference type="ARBA" id="ARBA00009986"/>
    </source>
</evidence>
<dbReference type="InterPro" id="IPR016161">
    <property type="entry name" value="Ald_DH/histidinol_DH"/>
</dbReference>
<evidence type="ECO:0000259" key="6">
    <source>
        <dbReference type="Pfam" id="PF00171"/>
    </source>
</evidence>
<dbReference type="InterPro" id="IPR016163">
    <property type="entry name" value="Ald_DH_C"/>
</dbReference>
<dbReference type="InterPro" id="IPR012394">
    <property type="entry name" value="Aldehyde_DH_NAD(P)"/>
</dbReference>
<sequence>MFSSEADVDEAHAIIAQTFSTGTTKPLAWRRWQLKQVWWMLTDYEPQILAALHADLHKPAWESHITDILALKQDVLATLSNLQTWTKDTHPGGSLVNHLGRTTIRKEPLGAALIIGTWNFPFLVTLQPMLAAIAAGCTVLLKPSEVAPASQDLMVEMVEKYLDSTAIRIVTGGATEMRHILSRKYGMIFYTGSPSIARVVARASAEHLTPTVLELGGQGPAIVAKDADVDLAAKRIAAAKFLNAGQICLSVNHVFVEPEVKMRLLERLWYWFDRFNDGGEDWEGMCRIVSEKHYDRVVSLLEKTKGKVVYGGKRNRVKRFLEPTVVVDLDVNDPLLSVELFAPILPIVTASIADAIAHINSHPPPLALYPFTSSLAVSRKILDSTVSGGASINDAMIHASLANAPFGGVGESGHGAYHGVYGVNAFSHLRTVVNLPTWMDLLMSGRYPPYDMSRLKRMRKGLGVPDTPSFKRGEGVDDQSEKRFGVRSMLTTLVVLLLGVLSVLFQVQLDGDVGKLRVALEETSRRITSAMVM</sequence>
<dbReference type="GO" id="GO:0016117">
    <property type="term" value="P:carotenoid biosynthetic process"/>
    <property type="evidence" value="ECO:0007669"/>
    <property type="project" value="UniProtKB-KW"/>
</dbReference>
<evidence type="ECO:0000256" key="4">
    <source>
        <dbReference type="PIRNR" id="PIRNR036492"/>
    </source>
</evidence>
<feature type="active site" evidence="5">
    <location>
        <position position="248"/>
    </location>
</feature>
<keyword evidence="3 4" id="KW-0560">Oxidoreductase</keyword>
<keyword evidence="2" id="KW-0125">Carotenoid biosynthesis</keyword>
<organism evidence="7 8">
    <name type="scientific">Lophium mytilinum</name>
    <dbReference type="NCBI Taxonomy" id="390894"/>
    <lineage>
        <taxon>Eukaryota</taxon>
        <taxon>Fungi</taxon>
        <taxon>Dikarya</taxon>
        <taxon>Ascomycota</taxon>
        <taxon>Pezizomycotina</taxon>
        <taxon>Dothideomycetes</taxon>
        <taxon>Pleosporomycetidae</taxon>
        <taxon>Mytilinidiales</taxon>
        <taxon>Mytilinidiaceae</taxon>
        <taxon>Lophium</taxon>
    </lineage>
</organism>
<dbReference type="SUPFAM" id="SSF53720">
    <property type="entry name" value="ALDH-like"/>
    <property type="match status" value="1"/>
</dbReference>
<feature type="active site" evidence="5">
    <location>
        <position position="214"/>
    </location>
</feature>
<dbReference type="Proteomes" id="UP000799750">
    <property type="component" value="Unassembled WGS sequence"/>
</dbReference>
<dbReference type="AlphaFoldDB" id="A0A6A6REQ3"/>
<dbReference type="Pfam" id="PF00171">
    <property type="entry name" value="Aldedh"/>
    <property type="match status" value="1"/>
</dbReference>
<proteinExistence type="inferred from homology"/>
<dbReference type="GO" id="GO:0005737">
    <property type="term" value="C:cytoplasm"/>
    <property type="evidence" value="ECO:0007669"/>
    <property type="project" value="TreeGrafter"/>
</dbReference>
<dbReference type="EMBL" id="MU004181">
    <property type="protein sequence ID" value="KAF2501937.1"/>
    <property type="molecule type" value="Genomic_DNA"/>
</dbReference>